<evidence type="ECO:0000313" key="1">
    <source>
        <dbReference type="EMBL" id="KTD44656.1"/>
    </source>
</evidence>
<dbReference type="SUPFAM" id="SSF53474">
    <property type="entry name" value="alpha/beta-Hydrolases"/>
    <property type="match status" value="1"/>
</dbReference>
<dbReference type="Proteomes" id="UP000254230">
    <property type="component" value="Unassembled WGS sequence"/>
</dbReference>
<dbReference type="EMBL" id="UGOW01000001">
    <property type="protein sequence ID" value="STY16826.1"/>
    <property type="molecule type" value="Genomic_DNA"/>
</dbReference>
<name>A0A378KR88_9GAMM</name>
<dbReference type="Proteomes" id="UP000054639">
    <property type="component" value="Unassembled WGS sequence"/>
</dbReference>
<protein>
    <submittedName>
        <fullName evidence="2">SidB</fullName>
    </submittedName>
    <submittedName>
        <fullName evidence="1">Substrate of the Dot/Icm system</fullName>
    </submittedName>
</protein>
<evidence type="ECO:0000313" key="3">
    <source>
        <dbReference type="Proteomes" id="UP000054639"/>
    </source>
</evidence>
<sequence>MTIYKAPKPQYTNWQWFKFIGLRTVFPPVLLWDLLKLGVNKLAGKAIGSLVLPAQDNAYSTWKYRDPSRFNTDQISCKRHTVVTHDGAELDTFEIKLKSQKQVDPKYQKYIINFVGNDMGYEHIVDEMRQDAVELDANIVGFNLRGVGMSTSRALSKDDLVTDGIAQVQRLLDKGVSPQNITLKTFSLGAGVGSLVAYHFHQLGQPINIFNSRSFSNITDFLVGHTRLDKNENGDAVGHKESFGGKILGWIIKPIIKLAVNLANWEIDAIDAFKNIPKEYREYIAVRSRKEIRENRIDDPVIPHYASIHKGLSDERKAEKAKIDRLISATDKNDTRKIEELTAARKKVSSDRKMEAAYNGADGHNSDPNKLHNRFDKSAHTIFKEFVAKVKEDHGVEPTNNMTLR</sequence>
<dbReference type="InterPro" id="IPR008536">
    <property type="entry name" value="DUF818"/>
</dbReference>
<gene>
    <name evidence="2" type="primary">sidB_1</name>
    <name evidence="1" type="synonym">sidB_3</name>
    <name evidence="1" type="ORF">Lqua_2823</name>
    <name evidence="2" type="ORF">NCTC12376_00619</name>
</gene>
<dbReference type="OrthoDB" id="5644263at2"/>
<evidence type="ECO:0000313" key="4">
    <source>
        <dbReference type="Proteomes" id="UP000254230"/>
    </source>
</evidence>
<proteinExistence type="predicted"/>
<organism evidence="2 4">
    <name type="scientific">Legionella quateirensis</name>
    <dbReference type="NCBI Taxonomy" id="45072"/>
    <lineage>
        <taxon>Bacteria</taxon>
        <taxon>Pseudomonadati</taxon>
        <taxon>Pseudomonadota</taxon>
        <taxon>Gammaproteobacteria</taxon>
        <taxon>Legionellales</taxon>
        <taxon>Legionellaceae</taxon>
        <taxon>Legionella</taxon>
    </lineage>
</organism>
<dbReference type="RefSeq" id="WP_058474955.1">
    <property type="nucleotide sequence ID" value="NZ_CAAAIL010000019.1"/>
</dbReference>
<reference evidence="1 3" key="1">
    <citation type="submission" date="2015-11" db="EMBL/GenBank/DDBJ databases">
        <title>Genomic analysis of 38 Legionella species identifies large and diverse effector repertoires.</title>
        <authorList>
            <person name="Burstein D."/>
            <person name="Amaro F."/>
            <person name="Zusman T."/>
            <person name="Lifshitz Z."/>
            <person name="Cohen O."/>
            <person name="Gilbert J.A."/>
            <person name="Pupko T."/>
            <person name="Shuman H.A."/>
            <person name="Segal G."/>
        </authorList>
    </citation>
    <scope>NUCLEOTIDE SEQUENCE [LARGE SCALE GENOMIC DNA]</scope>
    <source>
        <strain evidence="1 3">ATCC 49507</strain>
    </source>
</reference>
<dbReference type="InterPro" id="IPR029058">
    <property type="entry name" value="AB_hydrolase_fold"/>
</dbReference>
<dbReference type="EMBL" id="LNYR01000041">
    <property type="protein sequence ID" value="KTD44656.1"/>
    <property type="molecule type" value="Genomic_DNA"/>
</dbReference>
<dbReference type="AlphaFoldDB" id="A0A378KR88"/>
<evidence type="ECO:0000313" key="2">
    <source>
        <dbReference type="EMBL" id="STY16826.1"/>
    </source>
</evidence>
<keyword evidence="3" id="KW-1185">Reference proteome</keyword>
<dbReference type="Pfam" id="PF05677">
    <property type="entry name" value="DUF818"/>
    <property type="match status" value="1"/>
</dbReference>
<accession>A0A378KR88</accession>
<reference evidence="2 4" key="2">
    <citation type="submission" date="2018-06" db="EMBL/GenBank/DDBJ databases">
        <authorList>
            <consortium name="Pathogen Informatics"/>
            <person name="Doyle S."/>
        </authorList>
    </citation>
    <scope>NUCLEOTIDE SEQUENCE [LARGE SCALE GENOMIC DNA]</scope>
    <source>
        <strain evidence="2 4">NCTC12376</strain>
    </source>
</reference>